<sequence>MTVPTISAVYDLAHHLTDELVEALTDSRQSKTVDAALSGLRRATAAVALDVDRVSINERRAADRLRLALDEVNGRTLSVAAATALKQVLGRWFGPRGLPAEDEEEFDRQLLAVCGPIGGG</sequence>
<gene>
    <name evidence="1" type="ORF">PX52LOC_06326</name>
</gene>
<dbReference type="KEGG" id="lrs:PX52LOC_06326"/>
<accession>A0A5C1APV9</accession>
<organism evidence="1 2">
    <name type="scientific">Limnoglobus roseus</name>
    <dbReference type="NCBI Taxonomy" id="2598579"/>
    <lineage>
        <taxon>Bacteria</taxon>
        <taxon>Pseudomonadati</taxon>
        <taxon>Planctomycetota</taxon>
        <taxon>Planctomycetia</taxon>
        <taxon>Gemmatales</taxon>
        <taxon>Gemmataceae</taxon>
        <taxon>Limnoglobus</taxon>
    </lineage>
</organism>
<keyword evidence="2" id="KW-1185">Reference proteome</keyword>
<reference evidence="2" key="1">
    <citation type="submission" date="2019-08" db="EMBL/GenBank/DDBJ databases">
        <title>Limnoglobus roseus gen. nov., sp. nov., a novel freshwater planctomycete with a giant genome from the family Gemmataceae.</title>
        <authorList>
            <person name="Kulichevskaya I.S."/>
            <person name="Naumoff D.G."/>
            <person name="Miroshnikov K."/>
            <person name="Ivanova A."/>
            <person name="Philippov D.A."/>
            <person name="Hakobyan A."/>
            <person name="Rijpstra I.C."/>
            <person name="Sinninghe Damste J.S."/>
            <person name="Liesack W."/>
            <person name="Dedysh S.N."/>
        </authorList>
    </citation>
    <scope>NUCLEOTIDE SEQUENCE [LARGE SCALE GENOMIC DNA]</scope>
    <source>
        <strain evidence="2">PX52</strain>
    </source>
</reference>
<protein>
    <submittedName>
        <fullName evidence="1">Uncharacterized protein</fullName>
    </submittedName>
</protein>
<dbReference type="AlphaFoldDB" id="A0A5C1APV9"/>
<proteinExistence type="predicted"/>
<dbReference type="EMBL" id="CP042425">
    <property type="protein sequence ID" value="QEL19264.1"/>
    <property type="molecule type" value="Genomic_DNA"/>
</dbReference>
<evidence type="ECO:0000313" key="1">
    <source>
        <dbReference type="EMBL" id="QEL19264.1"/>
    </source>
</evidence>
<evidence type="ECO:0000313" key="2">
    <source>
        <dbReference type="Proteomes" id="UP000324974"/>
    </source>
</evidence>
<dbReference type="RefSeq" id="WP_149113673.1">
    <property type="nucleotide sequence ID" value="NZ_CP042425.1"/>
</dbReference>
<dbReference type="Proteomes" id="UP000324974">
    <property type="component" value="Chromosome"/>
</dbReference>
<name>A0A5C1APV9_9BACT</name>